<keyword evidence="1" id="KW-0472">Membrane</keyword>
<keyword evidence="3" id="KW-1185">Reference proteome</keyword>
<protein>
    <submittedName>
        <fullName evidence="2">EamA family transporter RarD</fullName>
    </submittedName>
</protein>
<evidence type="ECO:0000256" key="1">
    <source>
        <dbReference type="SAM" id="Phobius"/>
    </source>
</evidence>
<evidence type="ECO:0000313" key="3">
    <source>
        <dbReference type="Proteomes" id="UP000248544"/>
    </source>
</evidence>
<organism evidence="2 3">
    <name type="scientific">Spongiactinospora gelatinilytica</name>
    <dbReference type="NCBI Taxonomy" id="2666298"/>
    <lineage>
        <taxon>Bacteria</taxon>
        <taxon>Bacillati</taxon>
        <taxon>Actinomycetota</taxon>
        <taxon>Actinomycetes</taxon>
        <taxon>Streptosporangiales</taxon>
        <taxon>Streptosporangiaceae</taxon>
        <taxon>Spongiactinospora</taxon>
    </lineage>
</organism>
<accession>A0A2W2GXY3</accession>
<reference evidence="2 3" key="1">
    <citation type="submission" date="2018-01" db="EMBL/GenBank/DDBJ databases">
        <title>Draft genome sequence of Sphaerisporangium sp. 7K107.</title>
        <authorList>
            <person name="Sahin N."/>
            <person name="Saygin H."/>
            <person name="Ay H."/>
        </authorList>
    </citation>
    <scope>NUCLEOTIDE SEQUENCE [LARGE SCALE GENOMIC DNA]</scope>
    <source>
        <strain evidence="2 3">7K107</strain>
    </source>
</reference>
<feature type="transmembrane region" description="Helical" evidence="1">
    <location>
        <begin position="7"/>
        <end position="25"/>
    </location>
</feature>
<feature type="non-terminal residue" evidence="2">
    <location>
        <position position="60"/>
    </location>
</feature>
<sequence length="60" mass="6493">MSEARRGAVLGAVAYALWGLSTLYWPLLEPTGPVEILASRVLWSLVAIVALVSVLGRWGR</sequence>
<keyword evidence="1" id="KW-0812">Transmembrane</keyword>
<feature type="transmembrane region" description="Helical" evidence="1">
    <location>
        <begin position="37"/>
        <end position="56"/>
    </location>
</feature>
<name>A0A2W2GXY3_9ACTN</name>
<dbReference type="Proteomes" id="UP000248544">
    <property type="component" value="Unassembled WGS sequence"/>
</dbReference>
<evidence type="ECO:0000313" key="2">
    <source>
        <dbReference type="EMBL" id="PZG44815.1"/>
    </source>
</evidence>
<comment type="caution">
    <text evidence="2">The sequence shown here is derived from an EMBL/GenBank/DDBJ whole genome shotgun (WGS) entry which is preliminary data.</text>
</comment>
<dbReference type="AlphaFoldDB" id="A0A2W2GXY3"/>
<dbReference type="EMBL" id="POUA01000116">
    <property type="protein sequence ID" value="PZG44815.1"/>
    <property type="molecule type" value="Genomic_DNA"/>
</dbReference>
<proteinExistence type="predicted"/>
<keyword evidence="1" id="KW-1133">Transmembrane helix</keyword>
<gene>
    <name evidence="2" type="ORF">C1I98_16445</name>
</gene>